<comment type="caution">
    <text evidence="1">The sequence shown here is derived from an EMBL/GenBank/DDBJ whole genome shotgun (WGS) entry which is preliminary data.</text>
</comment>
<name>A0AAV4QLI6_CAEEX</name>
<sequence>MSCLDLNSFTTGIAGISHVQLIQTIIMSGKVLHYTYVIQQLRHFIKINPMIRMLPHGQLAIALAFGTTGFRFDLKPLKIYGLACAPRSLRSSPTVLADADSCCSAGVPFQDKLLADAANAHQRGRHTKLWCETTTKTAESNIRDAYGARDAKLRQWKEHLNKEVDKLALEIARVESFQREVVRRRQYLSDVIRASDMTSSFRNSLPDKGEDHIGLMQKEEMNVALTGDSNLQQCYRDLKECERRRTKYFLRNKKQNFNIRIRIYTIPTQVGEKFDKCKWLAKSIMSEVEAKAFNLNLSRRSQNAEPPAQLPLQTEDHPVDQIYHPNTEEDWEKDLEDKMQKSVAIRQGVSTCILRTQSIIKDELTKTADAWYRTSKALQEAVQKDERALFNVHNLLKTVRDAFFSACEMIPSYRLKICPLVCDHQLSIPPEVINSYRKIKIINMNTVYNN</sequence>
<gene>
    <name evidence="1" type="primary">AVEN_53333_1</name>
    <name evidence="1" type="ORF">CEXT_450961</name>
</gene>
<evidence type="ECO:0000313" key="2">
    <source>
        <dbReference type="Proteomes" id="UP001054945"/>
    </source>
</evidence>
<accession>A0AAV4QLI6</accession>
<proteinExistence type="predicted"/>
<keyword evidence="2" id="KW-1185">Reference proteome</keyword>
<protein>
    <submittedName>
        <fullName evidence="1">Tektin</fullName>
    </submittedName>
</protein>
<organism evidence="1 2">
    <name type="scientific">Caerostris extrusa</name>
    <name type="common">Bark spider</name>
    <name type="synonym">Caerostris bankana</name>
    <dbReference type="NCBI Taxonomy" id="172846"/>
    <lineage>
        <taxon>Eukaryota</taxon>
        <taxon>Metazoa</taxon>
        <taxon>Ecdysozoa</taxon>
        <taxon>Arthropoda</taxon>
        <taxon>Chelicerata</taxon>
        <taxon>Arachnida</taxon>
        <taxon>Araneae</taxon>
        <taxon>Araneomorphae</taxon>
        <taxon>Entelegynae</taxon>
        <taxon>Araneoidea</taxon>
        <taxon>Araneidae</taxon>
        <taxon>Caerostris</taxon>
    </lineage>
</organism>
<dbReference type="EMBL" id="BPLR01006331">
    <property type="protein sequence ID" value="GIY09107.1"/>
    <property type="molecule type" value="Genomic_DNA"/>
</dbReference>
<reference evidence="1 2" key="1">
    <citation type="submission" date="2021-06" db="EMBL/GenBank/DDBJ databases">
        <title>Caerostris extrusa draft genome.</title>
        <authorList>
            <person name="Kono N."/>
            <person name="Arakawa K."/>
        </authorList>
    </citation>
    <scope>NUCLEOTIDE SEQUENCE [LARGE SCALE GENOMIC DNA]</scope>
</reference>
<dbReference type="Proteomes" id="UP001054945">
    <property type="component" value="Unassembled WGS sequence"/>
</dbReference>
<dbReference type="AlphaFoldDB" id="A0AAV4QLI6"/>
<evidence type="ECO:0000313" key="1">
    <source>
        <dbReference type="EMBL" id="GIY09107.1"/>
    </source>
</evidence>